<dbReference type="WBParaSite" id="DME_0000829901-mRNA-1">
    <property type="protein sequence ID" value="DME_0000829901-mRNA-1"/>
    <property type="gene ID" value="DME_0000829901"/>
</dbReference>
<name>A0A0N4UKM5_DRAME</name>
<organism evidence="9 11">
    <name type="scientific">Dracunculus medinensis</name>
    <name type="common">Guinea worm</name>
    <dbReference type="NCBI Taxonomy" id="318479"/>
    <lineage>
        <taxon>Eukaryota</taxon>
        <taxon>Metazoa</taxon>
        <taxon>Ecdysozoa</taxon>
        <taxon>Nematoda</taxon>
        <taxon>Chromadorea</taxon>
        <taxon>Rhabditida</taxon>
        <taxon>Spirurina</taxon>
        <taxon>Dracunculoidea</taxon>
        <taxon>Dracunculidae</taxon>
        <taxon>Dracunculus</taxon>
    </lineage>
</organism>
<dbReference type="GO" id="GO:1905515">
    <property type="term" value="P:non-motile cilium assembly"/>
    <property type="evidence" value="ECO:0007669"/>
    <property type="project" value="TreeGrafter"/>
</dbReference>
<comment type="similarity">
    <text evidence="2">Belongs to the RPGRIP1 family.</text>
</comment>
<evidence type="ECO:0000256" key="6">
    <source>
        <dbReference type="SAM" id="Phobius"/>
    </source>
</evidence>
<dbReference type="Proteomes" id="UP000274756">
    <property type="component" value="Unassembled WGS sequence"/>
</dbReference>
<reference evidence="8 10" key="2">
    <citation type="submission" date="2018-11" db="EMBL/GenBank/DDBJ databases">
        <authorList>
            <consortium name="Pathogen Informatics"/>
        </authorList>
    </citation>
    <scope>NUCLEOTIDE SEQUENCE [LARGE SCALE GENOMIC DNA]</scope>
</reference>
<evidence type="ECO:0000313" key="10">
    <source>
        <dbReference type="Proteomes" id="UP000274756"/>
    </source>
</evidence>
<evidence type="ECO:0000313" key="11">
    <source>
        <dbReference type="WBParaSite" id="DME_0000829901-mRNA-1"/>
    </source>
</evidence>
<evidence type="ECO:0000256" key="1">
    <source>
        <dbReference type="ARBA" id="ARBA00004138"/>
    </source>
</evidence>
<dbReference type="EMBL" id="UYYG01000055">
    <property type="protein sequence ID" value="VDN52356.1"/>
    <property type="molecule type" value="Genomic_DNA"/>
</dbReference>
<evidence type="ECO:0000256" key="3">
    <source>
        <dbReference type="ARBA" id="ARBA00023054"/>
    </source>
</evidence>
<dbReference type="GO" id="GO:0035869">
    <property type="term" value="C:ciliary transition zone"/>
    <property type="evidence" value="ECO:0007669"/>
    <property type="project" value="TreeGrafter"/>
</dbReference>
<dbReference type="Pfam" id="PF11618">
    <property type="entry name" value="C2-C2_1"/>
    <property type="match status" value="1"/>
</dbReference>
<feature type="transmembrane region" description="Helical" evidence="6">
    <location>
        <begin position="6"/>
        <end position="26"/>
    </location>
</feature>
<dbReference type="STRING" id="318479.A0A0N4UKM5"/>
<dbReference type="PANTHER" id="PTHR14240">
    <property type="entry name" value="RETINITIS PIGMENTOSA GTPASE REGULATOR-INTERACTING PROTEIN"/>
    <property type="match status" value="1"/>
</dbReference>
<keyword evidence="10" id="KW-1185">Reference proteome</keyword>
<evidence type="ECO:0000256" key="4">
    <source>
        <dbReference type="ARBA" id="ARBA00023069"/>
    </source>
</evidence>
<dbReference type="AlphaFoldDB" id="A0A0N4UKM5"/>
<keyword evidence="6" id="KW-0812">Transmembrane</keyword>
<evidence type="ECO:0000256" key="2">
    <source>
        <dbReference type="ARBA" id="ARBA00006042"/>
    </source>
</evidence>
<keyword evidence="6" id="KW-1133">Transmembrane helix</keyword>
<feature type="domain" description="RPGR-interacting protein 1 first C2" evidence="7">
    <location>
        <begin position="28"/>
        <end position="100"/>
    </location>
</feature>
<keyword evidence="5" id="KW-0966">Cell projection</keyword>
<evidence type="ECO:0000256" key="5">
    <source>
        <dbReference type="ARBA" id="ARBA00023273"/>
    </source>
</evidence>
<accession>A0A0N4UKM5</accession>
<reference evidence="11" key="1">
    <citation type="submission" date="2017-02" db="UniProtKB">
        <authorList>
            <consortium name="WormBaseParasite"/>
        </authorList>
    </citation>
    <scope>IDENTIFICATION</scope>
</reference>
<dbReference type="InterPro" id="IPR035892">
    <property type="entry name" value="C2_domain_sf"/>
</dbReference>
<comment type="subcellular location">
    <subcellularLocation>
        <location evidence="1">Cell projection</location>
        <location evidence="1">Cilium</location>
    </subcellularLocation>
</comment>
<protein>
    <submittedName>
        <fullName evidence="11">C2-C2_1 domain-containing protein</fullName>
    </submittedName>
</protein>
<sequence length="101" mass="11659">IVTTVIIVIITIITTIITFLLISYNFSGKNEIELHLHRVKLTENALCVFRSARPTMFFSIEFFDFELQTTPMISGAEGILNYWTTYDVIVSNLLIYYLETV</sequence>
<dbReference type="GO" id="GO:0005856">
    <property type="term" value="C:cytoskeleton"/>
    <property type="evidence" value="ECO:0007669"/>
    <property type="project" value="UniProtKB-ARBA"/>
</dbReference>
<dbReference type="Gene3D" id="2.60.40.150">
    <property type="entry name" value="C2 domain"/>
    <property type="match status" value="1"/>
</dbReference>
<evidence type="ECO:0000313" key="9">
    <source>
        <dbReference type="Proteomes" id="UP000038040"/>
    </source>
</evidence>
<dbReference type="InterPro" id="IPR031139">
    <property type="entry name" value="RPGRIP1_fam"/>
</dbReference>
<dbReference type="SUPFAM" id="SSF49562">
    <property type="entry name" value="C2 domain (Calcium/lipid-binding domain, CaLB)"/>
    <property type="match status" value="1"/>
</dbReference>
<keyword evidence="3" id="KW-0175">Coiled coil</keyword>
<dbReference type="OrthoDB" id="2133912at2759"/>
<dbReference type="PANTHER" id="PTHR14240:SF1">
    <property type="entry name" value="PROTEIN FANTOM-RELATED"/>
    <property type="match status" value="1"/>
</dbReference>
<evidence type="ECO:0000259" key="7">
    <source>
        <dbReference type="Pfam" id="PF11618"/>
    </source>
</evidence>
<keyword evidence="4" id="KW-0969">Cilium</keyword>
<dbReference type="Proteomes" id="UP000038040">
    <property type="component" value="Unplaced"/>
</dbReference>
<evidence type="ECO:0000313" key="8">
    <source>
        <dbReference type="EMBL" id="VDN52356.1"/>
    </source>
</evidence>
<dbReference type="InterPro" id="IPR021656">
    <property type="entry name" value="C2-C2_1"/>
</dbReference>
<gene>
    <name evidence="8" type="ORF">DME_LOCUS2329</name>
</gene>
<proteinExistence type="inferred from homology"/>
<keyword evidence="6" id="KW-0472">Membrane</keyword>